<feature type="transmembrane region" description="Helical" evidence="1">
    <location>
        <begin position="123"/>
        <end position="148"/>
    </location>
</feature>
<dbReference type="EMBL" id="CP002665">
    <property type="protein sequence ID" value="AEI11163.1"/>
    <property type="molecule type" value="Genomic_DNA"/>
</dbReference>
<evidence type="ECO:0000313" key="2">
    <source>
        <dbReference type="EMBL" id="AEI11163.1"/>
    </source>
</evidence>
<keyword evidence="3" id="KW-1185">Reference proteome</keyword>
<feature type="transmembrane region" description="Helical" evidence="1">
    <location>
        <begin position="259"/>
        <end position="280"/>
    </location>
</feature>
<name>F8A7A5_CELGA</name>
<feature type="transmembrane region" description="Helical" evidence="1">
    <location>
        <begin position="198"/>
        <end position="218"/>
    </location>
</feature>
<evidence type="ECO:0000313" key="3">
    <source>
        <dbReference type="Proteomes" id="UP000000485"/>
    </source>
</evidence>
<feature type="transmembrane region" description="Helical" evidence="1">
    <location>
        <begin position="83"/>
        <end position="102"/>
    </location>
</feature>
<dbReference type="OrthoDB" id="3297477at2"/>
<keyword evidence="1" id="KW-0472">Membrane</keyword>
<dbReference type="Proteomes" id="UP000000485">
    <property type="component" value="Chromosome"/>
</dbReference>
<keyword evidence="1" id="KW-1133">Transmembrane helix</keyword>
<keyword evidence="1 2" id="KW-0812">Transmembrane</keyword>
<feature type="transmembrane region" description="Helical" evidence="1">
    <location>
        <begin position="41"/>
        <end position="63"/>
    </location>
</feature>
<proteinExistence type="predicted"/>
<reference evidence="3" key="1">
    <citation type="submission" date="2011-04" db="EMBL/GenBank/DDBJ databases">
        <title>Complete sequence of Cellvibrio gilvus ATCC 13127.</title>
        <authorList>
            <person name="Lucas S."/>
            <person name="Han J."/>
            <person name="Lapidus A."/>
            <person name="Cheng J.-F."/>
            <person name="Goodwin L."/>
            <person name="Pitluck S."/>
            <person name="Peters L."/>
            <person name="Munk A."/>
            <person name="Detter J.C."/>
            <person name="Han C."/>
            <person name="Tapia R."/>
            <person name="Land M."/>
            <person name="Hauser L."/>
            <person name="Kyrpides N."/>
            <person name="Ivanova N."/>
            <person name="Ovchinnikova G."/>
            <person name="Pagani I."/>
            <person name="Mead D."/>
            <person name="Brumm P."/>
            <person name="Woyke T."/>
        </authorList>
    </citation>
    <scope>NUCLEOTIDE SEQUENCE [LARGE SCALE GENOMIC DNA]</scope>
    <source>
        <strain evidence="3">ATCC 13127 / NRRL B-14078</strain>
    </source>
</reference>
<dbReference type="HOGENOM" id="CLU_051674_1_1_11"/>
<dbReference type="PANTHER" id="PTHR37305:SF1">
    <property type="entry name" value="MEMBRANE PROTEIN"/>
    <property type="match status" value="1"/>
</dbReference>
<dbReference type="AlphaFoldDB" id="F8A7A5"/>
<dbReference type="GO" id="GO:0005886">
    <property type="term" value="C:plasma membrane"/>
    <property type="evidence" value="ECO:0007669"/>
    <property type="project" value="UniProtKB-SubCell"/>
</dbReference>
<sequence>MSAATLTPTPVPEGIPAKPGVTFPRLVRSEWIKFWTVRSTVWTVSVMAVVVVALVALISLIIAQNVGEMDAGDGLPALVPYSVAVNLASLAVVVLGVLTITGEYTTGMIRASLSAAPRRTPVLWAKLVVLGGSMMVIATVVVALAAAVQTPILSPKNVALDLGDAETVRVLFGNALYLATITVFAFAFGALLRHSAAAMASVLGLLLVVENAVLAIPWRPLEYVRPFMPASAGYRVAQPQEMIDAMNDQMGRGIELSAWGGYAVLVGWVLVLLAVAAVLLKRRDA</sequence>
<dbReference type="eggNOG" id="COG1277">
    <property type="taxonomic scope" value="Bacteria"/>
</dbReference>
<dbReference type="STRING" id="593907.Celgi_0644"/>
<dbReference type="PANTHER" id="PTHR37305">
    <property type="entry name" value="INTEGRAL MEMBRANE PROTEIN-RELATED"/>
    <property type="match status" value="1"/>
</dbReference>
<organism evidence="2 3">
    <name type="scientific">Cellulomonas gilvus (strain ATCC 13127 / NRRL B-14078)</name>
    <name type="common">Cellvibrio gilvus</name>
    <dbReference type="NCBI Taxonomy" id="593907"/>
    <lineage>
        <taxon>Bacteria</taxon>
        <taxon>Bacillati</taxon>
        <taxon>Actinomycetota</taxon>
        <taxon>Actinomycetes</taxon>
        <taxon>Micrococcales</taxon>
        <taxon>Cellulomonadaceae</taxon>
        <taxon>Cellulomonas</taxon>
    </lineage>
</organism>
<protein>
    <submittedName>
        <fullName evidence="2">Putative ABC transporter transmembrane protein</fullName>
    </submittedName>
</protein>
<dbReference type="Pfam" id="PF12679">
    <property type="entry name" value="ABC2_membrane_2"/>
    <property type="match status" value="1"/>
</dbReference>
<dbReference type="RefSeq" id="WP_013882686.1">
    <property type="nucleotide sequence ID" value="NC_015671.1"/>
</dbReference>
<accession>F8A7A5</accession>
<gene>
    <name evidence="2" type="ordered locus">Celgi_0644</name>
</gene>
<evidence type="ECO:0000256" key="1">
    <source>
        <dbReference type="SAM" id="Phobius"/>
    </source>
</evidence>
<dbReference type="KEGG" id="cga:Celgi_0644"/>
<feature type="transmembrane region" description="Helical" evidence="1">
    <location>
        <begin position="168"/>
        <end position="191"/>
    </location>
</feature>
<dbReference type="GO" id="GO:0140359">
    <property type="term" value="F:ABC-type transporter activity"/>
    <property type="evidence" value="ECO:0007669"/>
    <property type="project" value="InterPro"/>
</dbReference>